<evidence type="ECO:0000256" key="2">
    <source>
        <dbReference type="ARBA" id="ARBA00022898"/>
    </source>
</evidence>
<dbReference type="Proteomes" id="UP000189670">
    <property type="component" value="Unassembled WGS sequence"/>
</dbReference>
<evidence type="ECO:0000313" key="4">
    <source>
        <dbReference type="EMBL" id="ETR73596.1"/>
    </source>
</evidence>
<dbReference type="Gene3D" id="3.30.559.30">
    <property type="entry name" value="Nonribosomal peptide synthetase, condensation domain"/>
    <property type="match status" value="1"/>
</dbReference>
<dbReference type="InterPro" id="IPR015422">
    <property type="entry name" value="PyrdxlP-dep_Trfase_small"/>
</dbReference>
<dbReference type="Gene3D" id="1.10.1200.10">
    <property type="entry name" value="ACP-like"/>
    <property type="match status" value="1"/>
</dbReference>
<evidence type="ECO:0000313" key="5">
    <source>
        <dbReference type="Proteomes" id="UP000189670"/>
    </source>
</evidence>
<dbReference type="InterPro" id="IPR005814">
    <property type="entry name" value="Aminotrans_3"/>
</dbReference>
<dbReference type="Pfam" id="PF00668">
    <property type="entry name" value="Condensation"/>
    <property type="match status" value="1"/>
</dbReference>
<organism evidence="4 5">
    <name type="scientific">Candidatus Magnetoglobus multicellularis str. Araruama</name>
    <dbReference type="NCBI Taxonomy" id="890399"/>
    <lineage>
        <taxon>Bacteria</taxon>
        <taxon>Pseudomonadati</taxon>
        <taxon>Thermodesulfobacteriota</taxon>
        <taxon>Desulfobacteria</taxon>
        <taxon>Desulfobacterales</taxon>
        <taxon>Desulfobacteraceae</taxon>
        <taxon>Candidatus Magnetoglobus</taxon>
    </lineage>
</organism>
<gene>
    <name evidence="4" type="ORF">OMM_00824</name>
</gene>
<dbReference type="Pfam" id="PF00550">
    <property type="entry name" value="PP-binding"/>
    <property type="match status" value="1"/>
</dbReference>
<dbReference type="InterPro" id="IPR023213">
    <property type="entry name" value="CAT-like_dom_sf"/>
</dbReference>
<dbReference type="Gene3D" id="3.90.1150.10">
    <property type="entry name" value="Aspartate Aminotransferase, domain 1"/>
    <property type="match status" value="1"/>
</dbReference>
<dbReference type="Gene3D" id="3.40.640.10">
    <property type="entry name" value="Type I PLP-dependent aspartate aminotransferase-like (Major domain)"/>
    <property type="match status" value="1"/>
</dbReference>
<dbReference type="AlphaFoldDB" id="A0A1V1PFP3"/>
<protein>
    <submittedName>
        <fullName evidence="4">Amino acid adenylation domain-containing protein</fullName>
    </submittedName>
</protein>
<dbReference type="InterPro" id="IPR015421">
    <property type="entry name" value="PyrdxlP-dep_Trfase_major"/>
</dbReference>
<dbReference type="CDD" id="cd00610">
    <property type="entry name" value="OAT_like"/>
    <property type="match status" value="1"/>
</dbReference>
<dbReference type="InterPro" id="IPR009081">
    <property type="entry name" value="PP-bd_ACP"/>
</dbReference>
<dbReference type="Gene3D" id="3.30.559.10">
    <property type="entry name" value="Chloramphenicol acetyltransferase-like domain"/>
    <property type="match status" value="1"/>
</dbReference>
<dbReference type="InterPro" id="IPR001242">
    <property type="entry name" value="Condensation_dom"/>
</dbReference>
<evidence type="ECO:0000259" key="3">
    <source>
        <dbReference type="PROSITE" id="PS50075"/>
    </source>
</evidence>
<accession>A0A1V1PFP3</accession>
<comment type="cofactor">
    <cofactor evidence="1">
        <name>pyridoxal 5'-phosphate</name>
        <dbReference type="ChEBI" id="CHEBI:597326"/>
    </cofactor>
</comment>
<feature type="domain" description="Carrier" evidence="3">
    <location>
        <begin position="3"/>
        <end position="78"/>
    </location>
</feature>
<dbReference type="PROSITE" id="PS50075">
    <property type="entry name" value="CARRIER"/>
    <property type="match status" value="1"/>
</dbReference>
<reference evidence="5" key="1">
    <citation type="submission" date="2012-11" db="EMBL/GenBank/DDBJ databases">
        <authorList>
            <person name="Lucero-Rivera Y.E."/>
            <person name="Tovar-Ramirez D."/>
        </authorList>
    </citation>
    <scope>NUCLEOTIDE SEQUENCE [LARGE SCALE GENOMIC DNA]</scope>
    <source>
        <strain evidence="5">Araruama</strain>
    </source>
</reference>
<dbReference type="InterPro" id="IPR036736">
    <property type="entry name" value="ACP-like_sf"/>
</dbReference>
<sequence length="1089" mass="124162">MKESIHNKLISLLKDTLPKAPTIEDVNTSLLSLGADSLIILRIKSILDKNFNMDIPLKDLFNNLNTIDAIAGHISSHSSVPTILQENNINPDQINDSGLNHFSSQSDIEYIFNQQLKTASETIESVIKQQLHFLHQKGIPLDKANALKMTPLSNHYSESEPLTEGNDYADHSLLTNSKTEQLSNKQIHFINELIQQYSSQTKQSKKHAQQYHSVLSDWINTLNYRHTLKEIQYPIVANKSQGAKIWDIDANEYIDIAMGYGVNYLGNSPVFIKKAISEQLQNGFHLGPQFELTGKVSEKISELTGVERVTFCNSGTEAVMCAIRIARTVTKRNKIVIFSGSYHGTFDGILAVQGENGTIPSSPGIPYGTIKDIIVLDYDSPKSLAYIQSKGNELAAVLTEPVQSRKPGIQPQEFLTQLRQITAQTGTALIFDEVITGFRICQGGAQAHFNIRADIVVYGKILAGGMPIGVVAGKSKFLNAIDGGRWQFDDASFPSEKTTVFGGTFCKHPLTMAASLAALRFMKKQGPELQEKTNQLTAYFANTLNAYFEKENVPIRIHYFASVFRFESFGKYELLLQPLEMDILFYLLMYKGVYTWERRICFFSIDHTEQDIQYIIKAVKDSILEMRQGGFTFAIDSQTNNNKDKSSHEKSNNFLIPEKNIPMSSHQKRLFVLAHLENKETHYHINGAIIIDGDLDIERLKKSFQEIVNRHESLRTAFKVQEGQFIQKVHESVDCNIVLTKIDQNQMDAFIDKFVVPFDLSCPPLIRIAVAKISTNRHLLVIDSHHIAIDGYSFNIIVTEFLLLYKGEKPEPVLNQYSQYAILEQDHILSENVKKQEQYWIDCFSDELPVLNLPCDYPRQNRQNYQGSVIYFKLDSLQTEKLKELANRTHTTLFMVLLSAYKILLSRLSGQEDIIIGTPIDCRPDDRFEKTIGMFVNTLVIRSFPVGSKNFQTFLNEVKDRCIEAYTNHEYPFDVLVNQLNIQRDMSRNPLFDVQFVFEDGNQRILKTENMTFTTYDIQKKSSMFDLTLEVIEREGHLDVSMEYCTKLFKDETINRWADYLINILNEIVKRSDLCISDIEMLPNEEKIN</sequence>
<proteinExistence type="predicted"/>
<comment type="caution">
    <text evidence="4">The sequence shown here is derived from an EMBL/GenBank/DDBJ whole genome shotgun (WGS) entry which is preliminary data.</text>
</comment>
<dbReference type="SUPFAM" id="SSF52777">
    <property type="entry name" value="CoA-dependent acyltransferases"/>
    <property type="match status" value="2"/>
</dbReference>
<dbReference type="CDD" id="cd19531">
    <property type="entry name" value="LCL_NRPS-like"/>
    <property type="match status" value="1"/>
</dbReference>
<dbReference type="EMBL" id="ATBP01000049">
    <property type="protein sequence ID" value="ETR73596.1"/>
    <property type="molecule type" value="Genomic_DNA"/>
</dbReference>
<name>A0A1V1PFP3_9BACT</name>
<dbReference type="GO" id="GO:0030170">
    <property type="term" value="F:pyridoxal phosphate binding"/>
    <property type="evidence" value="ECO:0007669"/>
    <property type="project" value="InterPro"/>
</dbReference>
<evidence type="ECO:0000256" key="1">
    <source>
        <dbReference type="ARBA" id="ARBA00001933"/>
    </source>
</evidence>
<dbReference type="InterPro" id="IPR015424">
    <property type="entry name" value="PyrdxlP-dep_Trfase"/>
</dbReference>
<dbReference type="Pfam" id="PF00202">
    <property type="entry name" value="Aminotran_3"/>
    <property type="match status" value="1"/>
</dbReference>
<dbReference type="PANTHER" id="PTHR43713:SF3">
    <property type="entry name" value="GLUTAMATE-1-SEMIALDEHYDE 2,1-AMINOMUTASE 1, CHLOROPLASTIC-RELATED"/>
    <property type="match status" value="1"/>
</dbReference>
<keyword evidence="2" id="KW-0663">Pyridoxal phosphate</keyword>
<dbReference type="SUPFAM" id="SSF53383">
    <property type="entry name" value="PLP-dependent transferases"/>
    <property type="match status" value="1"/>
</dbReference>
<dbReference type="SUPFAM" id="SSF47336">
    <property type="entry name" value="ACP-like"/>
    <property type="match status" value="1"/>
</dbReference>
<dbReference type="PANTHER" id="PTHR43713">
    <property type="entry name" value="GLUTAMATE-1-SEMIALDEHYDE 2,1-AMINOMUTASE"/>
    <property type="match status" value="1"/>
</dbReference>
<dbReference type="GO" id="GO:0008483">
    <property type="term" value="F:transaminase activity"/>
    <property type="evidence" value="ECO:0007669"/>
    <property type="project" value="InterPro"/>
</dbReference>